<dbReference type="InterPro" id="IPR024655">
    <property type="entry name" value="Asl1_glyco_hydro_catalytic"/>
</dbReference>
<dbReference type="PROSITE" id="PS51257">
    <property type="entry name" value="PROKAR_LIPOPROTEIN"/>
    <property type="match status" value="1"/>
</dbReference>
<dbReference type="GO" id="GO:0016787">
    <property type="term" value="F:hydrolase activity"/>
    <property type="evidence" value="ECO:0007669"/>
    <property type="project" value="UniProtKB-KW"/>
</dbReference>
<sequence length="366" mass="40719">MLKRNQLKIASLTGIACLILASCSRKDDVQPLNTQSTTETTTTPETSDEVKTLDVSSTAKITVSGSTLQLGVVGHPMGDAPYVQTPATTQIKLIKGMGMTWYRVGFQTKSDGTISVPWLFEPLQQAAQAGGVKLLPMLYTRTLDLSASQSASYKAGKTLGANFAAKYGKYFTYYDLGNDLELKLLLPNTTGTSQTHYDRAKFNVVAAYLKGMDEGIKSKDSDAKTMVSAGWLHYGFIRMLDWYGVKFDVVAYHWYSEMEAIAPNKPYYIPDITKKLASLFPDKPIWFTEIGLRYKKVSTHEADQNAFISKFVAKCKANPQVKVVMVYELFNEPDKSQLEANYGILKWTNPYTVFAKKMSANNLTIN</sequence>
<feature type="compositionally biased region" description="Low complexity" evidence="1">
    <location>
        <begin position="34"/>
        <end position="45"/>
    </location>
</feature>
<keyword evidence="3" id="KW-0378">Hydrolase</keyword>
<evidence type="ECO:0000313" key="3">
    <source>
        <dbReference type="EMBL" id="WPU92440.1"/>
    </source>
</evidence>
<protein>
    <submittedName>
        <fullName evidence="3">Glycosyl hydrolase</fullName>
    </submittedName>
</protein>
<dbReference type="InterPro" id="IPR017853">
    <property type="entry name" value="GH"/>
</dbReference>
<dbReference type="Pfam" id="PF11790">
    <property type="entry name" value="Glyco_hydro_cc"/>
    <property type="match status" value="1"/>
</dbReference>
<gene>
    <name evidence="3" type="ORF">SNE25_24235</name>
</gene>
<feature type="domain" description="Asl1-like glycosyl hydrolase catalytic" evidence="2">
    <location>
        <begin position="244"/>
        <end position="328"/>
    </location>
</feature>
<reference evidence="3 4" key="1">
    <citation type="submission" date="2023-11" db="EMBL/GenBank/DDBJ databases">
        <title>Analysis of the Genomes of Mucilaginibacter gossypii cycad 4 and M. sabulilitoris SNA2: microbes with the potential for plant growth promotion.</title>
        <authorList>
            <person name="Hirsch A.M."/>
            <person name="Humm E."/>
            <person name="Rubbi M."/>
            <person name="Del Vecchio G."/>
            <person name="Ha S.M."/>
            <person name="Pellegrini M."/>
            <person name="Gunsalus R.P."/>
        </authorList>
    </citation>
    <scope>NUCLEOTIDE SEQUENCE [LARGE SCALE GENOMIC DNA]</scope>
    <source>
        <strain evidence="3 4">SNA2</strain>
    </source>
</reference>
<organism evidence="3 4">
    <name type="scientific">Mucilaginibacter sabulilitoris</name>
    <dbReference type="NCBI Taxonomy" id="1173583"/>
    <lineage>
        <taxon>Bacteria</taxon>
        <taxon>Pseudomonadati</taxon>
        <taxon>Bacteroidota</taxon>
        <taxon>Sphingobacteriia</taxon>
        <taxon>Sphingobacteriales</taxon>
        <taxon>Sphingobacteriaceae</taxon>
        <taxon>Mucilaginibacter</taxon>
    </lineage>
</organism>
<dbReference type="SUPFAM" id="SSF51445">
    <property type="entry name" value="(Trans)glycosidases"/>
    <property type="match status" value="1"/>
</dbReference>
<proteinExistence type="predicted"/>
<dbReference type="Proteomes" id="UP001324380">
    <property type="component" value="Chromosome"/>
</dbReference>
<name>A0ABZ0TMN5_9SPHI</name>
<dbReference type="EMBL" id="CP139558">
    <property type="protein sequence ID" value="WPU92440.1"/>
    <property type="molecule type" value="Genomic_DNA"/>
</dbReference>
<accession>A0ABZ0TMN5</accession>
<evidence type="ECO:0000259" key="2">
    <source>
        <dbReference type="Pfam" id="PF11790"/>
    </source>
</evidence>
<keyword evidence="4" id="KW-1185">Reference proteome</keyword>
<dbReference type="RefSeq" id="WP_321561602.1">
    <property type="nucleotide sequence ID" value="NZ_CP139558.1"/>
</dbReference>
<evidence type="ECO:0000313" key="4">
    <source>
        <dbReference type="Proteomes" id="UP001324380"/>
    </source>
</evidence>
<evidence type="ECO:0000256" key="1">
    <source>
        <dbReference type="SAM" id="MobiDB-lite"/>
    </source>
</evidence>
<dbReference type="Gene3D" id="3.20.20.80">
    <property type="entry name" value="Glycosidases"/>
    <property type="match status" value="1"/>
</dbReference>
<feature type="region of interest" description="Disordered" evidence="1">
    <location>
        <begin position="29"/>
        <end position="48"/>
    </location>
</feature>